<dbReference type="EMBL" id="FO203512">
    <property type="protein sequence ID" value="CCK76222.1"/>
    <property type="molecule type" value="Genomic_DNA"/>
</dbReference>
<dbReference type="Gene3D" id="3.40.190.10">
    <property type="entry name" value="Periplasmic binding protein-like II"/>
    <property type="match status" value="1"/>
</dbReference>
<dbReference type="Gene3D" id="3.10.105.10">
    <property type="entry name" value="Dipeptide-binding Protein, Domain 3"/>
    <property type="match status" value="1"/>
</dbReference>
<dbReference type="Gene3D" id="3.90.76.10">
    <property type="entry name" value="Dipeptide-binding Protein, Domain 1"/>
    <property type="match status" value="1"/>
</dbReference>
<dbReference type="Proteomes" id="UP000032749">
    <property type="component" value="Chromosome"/>
</dbReference>
<keyword evidence="1" id="KW-0732">Signal</keyword>
<dbReference type="HOGENOM" id="CLU_026689_0_0_6"/>
<name>R4YMU6_OLEAN</name>
<dbReference type="PIRSF" id="PIRSF002741">
    <property type="entry name" value="MppA"/>
    <property type="match status" value="1"/>
</dbReference>
<dbReference type="AlphaFoldDB" id="R4YMU6"/>
<gene>
    <name evidence="3" type="ORF">OLEAN_C20460</name>
</gene>
<organism evidence="3 4">
    <name type="scientific">Oleispira antarctica RB-8</name>
    <dbReference type="NCBI Taxonomy" id="698738"/>
    <lineage>
        <taxon>Bacteria</taxon>
        <taxon>Pseudomonadati</taxon>
        <taxon>Pseudomonadota</taxon>
        <taxon>Gammaproteobacteria</taxon>
        <taxon>Oceanospirillales</taxon>
        <taxon>Oceanospirillaceae</taxon>
        <taxon>Oleispira</taxon>
    </lineage>
</organism>
<dbReference type="GO" id="GO:0043190">
    <property type="term" value="C:ATP-binding cassette (ABC) transporter complex"/>
    <property type="evidence" value="ECO:0007669"/>
    <property type="project" value="InterPro"/>
</dbReference>
<dbReference type="KEGG" id="oai:OLEAN_C20460"/>
<dbReference type="SUPFAM" id="SSF53850">
    <property type="entry name" value="Periplasmic binding protein-like II"/>
    <property type="match status" value="1"/>
</dbReference>
<evidence type="ECO:0000313" key="3">
    <source>
        <dbReference type="EMBL" id="CCK76222.1"/>
    </source>
</evidence>
<dbReference type="Pfam" id="PF00496">
    <property type="entry name" value="SBP_bac_5"/>
    <property type="match status" value="1"/>
</dbReference>
<reference evidence="3 4" key="1">
    <citation type="journal article" date="2013" name="Nat. Commun.">
        <title>Genome sequence and functional genomic analysis of the oil-degrading bacterium Oleispira antarctica.</title>
        <authorList>
            <person name="Kube M."/>
            <person name="Chernikova T.N."/>
            <person name="Al-Ramahi Y."/>
            <person name="Beloqui A."/>
            <person name="Lopez-Cortez N."/>
            <person name="Guazzaroni M.E."/>
            <person name="Heipieper H.J."/>
            <person name="Klages S."/>
            <person name="Kotsyurbenko O.R."/>
            <person name="Langer I."/>
            <person name="Nechitaylo T.Y."/>
            <person name="Lunsdorf H."/>
            <person name="Fernandez M."/>
            <person name="Juarez S."/>
            <person name="Ciordia S."/>
            <person name="Singer A."/>
            <person name="Kagan O."/>
            <person name="Egorova O."/>
            <person name="Petit P.A."/>
            <person name="Stogios P."/>
            <person name="Kim Y."/>
            <person name="Tchigvintsev A."/>
            <person name="Flick R."/>
            <person name="Denaro R."/>
            <person name="Genovese M."/>
            <person name="Albar J.P."/>
            <person name="Reva O.N."/>
            <person name="Martinez-Gomariz M."/>
            <person name="Tran H."/>
            <person name="Ferrer M."/>
            <person name="Savchenko A."/>
            <person name="Yakunin A.F."/>
            <person name="Yakimov M.M."/>
            <person name="Golyshina O.V."/>
            <person name="Reinhardt R."/>
            <person name="Golyshin P.N."/>
        </authorList>
    </citation>
    <scope>NUCLEOTIDE SEQUENCE [LARGE SCALE GENOMIC DNA]</scope>
</reference>
<proteinExistence type="predicted"/>
<dbReference type="InterPro" id="IPR030678">
    <property type="entry name" value="Peptide/Ni-bd"/>
</dbReference>
<feature type="chain" id="PRO_5004383296" evidence="1">
    <location>
        <begin position="25"/>
        <end position="599"/>
    </location>
</feature>
<dbReference type="OrthoDB" id="9803988at2"/>
<feature type="domain" description="Solute-binding protein family 5" evidence="2">
    <location>
        <begin position="95"/>
        <end position="467"/>
    </location>
</feature>
<evidence type="ECO:0000259" key="2">
    <source>
        <dbReference type="Pfam" id="PF00496"/>
    </source>
</evidence>
<dbReference type="GO" id="GO:0030288">
    <property type="term" value="C:outer membrane-bounded periplasmic space"/>
    <property type="evidence" value="ECO:0007669"/>
    <property type="project" value="UniProtKB-ARBA"/>
</dbReference>
<dbReference type="PANTHER" id="PTHR30290">
    <property type="entry name" value="PERIPLASMIC BINDING COMPONENT OF ABC TRANSPORTER"/>
    <property type="match status" value="1"/>
</dbReference>
<dbReference type="InterPro" id="IPR039424">
    <property type="entry name" value="SBP_5"/>
</dbReference>
<sequence>MKNSIINCLKFTCALLLSTKIAVAASLPNDIEWLTNTASPEWSSKEAQKGGLLRFSISNFPPTLRTAGPDSNNYFRSFLLDNQMPLVEIHPNTAEIIPMLASHWAYDHDGKTVYYKIKKNARWSDGIPVTADDFLFALKFNRSKDIAAPWYNTYYNEEIEQVIKFDSHTIAIVGARVKPKSDLHYYYNLQPRAKHFHQLDPHWVNDFNWKIEPNTGPYQISNIRKGKLIAFKRKLDWWAQDDRYLRNRFNVNKVLIKVVRDANIAYKYFESGELDVLNLTLPELWYEKANGPMFQKGFIHKLSFYNQTEQGASGFFLNLDNKILQDIKVRKAIAHCLNFDNVIQQILHNDYQRLPRFHTGYGEYSNNQITPLKFNLKKAIKYLDSTHWNNKDSSGIRVQAQERLSLTVSYGNKLHEPQINLLANDAKKAGIELKPQFLESTAFYHHVLDKKHDIAWLGWSAGFRPAYWQHFHSDNAHKPNTNNITNLTDSHIDKLIDAYRHATQQEESIRLAHTLDREIAAQAIFIPSTVAPFTRVGFWRWLKLPKTIATKSSSNIFNPFHPTQGGLFWIDGKSKINTLSTKRSGEGFEASTVINRDFE</sequence>
<evidence type="ECO:0000313" key="4">
    <source>
        <dbReference type="Proteomes" id="UP000032749"/>
    </source>
</evidence>
<dbReference type="GO" id="GO:1904680">
    <property type="term" value="F:peptide transmembrane transporter activity"/>
    <property type="evidence" value="ECO:0007669"/>
    <property type="project" value="TreeGrafter"/>
</dbReference>
<keyword evidence="4" id="KW-1185">Reference proteome</keyword>
<dbReference type="GO" id="GO:0015833">
    <property type="term" value="P:peptide transport"/>
    <property type="evidence" value="ECO:0007669"/>
    <property type="project" value="TreeGrafter"/>
</dbReference>
<feature type="signal peptide" evidence="1">
    <location>
        <begin position="1"/>
        <end position="24"/>
    </location>
</feature>
<dbReference type="STRING" id="698738.OLEAN_C20460"/>
<dbReference type="InterPro" id="IPR000914">
    <property type="entry name" value="SBP_5_dom"/>
</dbReference>
<evidence type="ECO:0000256" key="1">
    <source>
        <dbReference type="SAM" id="SignalP"/>
    </source>
</evidence>
<protein>
    <submittedName>
        <fullName evidence="3">Extracellular solute-binding protein family 5</fullName>
    </submittedName>
</protein>
<dbReference type="CDD" id="cd08497">
    <property type="entry name" value="MbnE-like"/>
    <property type="match status" value="1"/>
</dbReference>
<accession>R4YMU6</accession>